<protein>
    <submittedName>
        <fullName evidence="4">23S rRNA (Guanosine2251-2'-O)-methyltransferase</fullName>
    </submittedName>
</protein>
<proteinExistence type="predicted"/>
<dbReference type="GO" id="GO:0032259">
    <property type="term" value="P:methylation"/>
    <property type="evidence" value="ECO:0007669"/>
    <property type="project" value="UniProtKB-KW"/>
</dbReference>
<dbReference type="InterPro" id="IPR004441">
    <property type="entry name" value="rRNA_MeTrfase_TrmH"/>
</dbReference>
<dbReference type="EMBL" id="FOQD01000018">
    <property type="protein sequence ID" value="SFJ32140.1"/>
    <property type="molecule type" value="Genomic_DNA"/>
</dbReference>
<dbReference type="Pfam" id="PF08032">
    <property type="entry name" value="SpoU_sub_bind"/>
    <property type="match status" value="1"/>
</dbReference>
<dbReference type="Gene3D" id="3.30.1330.30">
    <property type="match status" value="1"/>
</dbReference>
<evidence type="ECO:0000256" key="1">
    <source>
        <dbReference type="ARBA" id="ARBA00022603"/>
    </source>
</evidence>
<dbReference type="GO" id="GO:0003723">
    <property type="term" value="F:RNA binding"/>
    <property type="evidence" value="ECO:0007669"/>
    <property type="project" value="InterPro"/>
</dbReference>
<keyword evidence="1 4" id="KW-0489">Methyltransferase</keyword>
<dbReference type="SUPFAM" id="SSF75217">
    <property type="entry name" value="alpha/beta knot"/>
    <property type="match status" value="1"/>
</dbReference>
<dbReference type="Proteomes" id="UP000199518">
    <property type="component" value="Unassembled WGS sequence"/>
</dbReference>
<dbReference type="Gene3D" id="3.40.1280.10">
    <property type="match status" value="1"/>
</dbReference>
<feature type="domain" description="RNA 2-O ribose methyltransferase substrate binding" evidence="3">
    <location>
        <begin position="22"/>
        <end position="99"/>
    </location>
</feature>
<evidence type="ECO:0000313" key="4">
    <source>
        <dbReference type="EMBL" id="SFJ32140.1"/>
    </source>
</evidence>
<accession>A0A1I3QEG9</accession>
<dbReference type="AlphaFoldDB" id="A0A1I3QEG9"/>
<dbReference type="STRING" id="1576369.SAMN05421753_11857"/>
<dbReference type="InterPro" id="IPR029026">
    <property type="entry name" value="tRNA_m1G_MTases_N"/>
</dbReference>
<keyword evidence="2 4" id="KW-0808">Transferase</keyword>
<organism evidence="4 5">
    <name type="scientific">Planctomicrobium piriforme</name>
    <dbReference type="NCBI Taxonomy" id="1576369"/>
    <lineage>
        <taxon>Bacteria</taxon>
        <taxon>Pseudomonadati</taxon>
        <taxon>Planctomycetota</taxon>
        <taxon>Planctomycetia</taxon>
        <taxon>Planctomycetales</taxon>
        <taxon>Planctomycetaceae</taxon>
        <taxon>Planctomicrobium</taxon>
    </lineage>
</organism>
<evidence type="ECO:0000313" key="5">
    <source>
        <dbReference type="Proteomes" id="UP000199518"/>
    </source>
</evidence>
<keyword evidence="5" id="KW-1185">Reference proteome</keyword>
<reference evidence="5" key="1">
    <citation type="submission" date="2016-10" db="EMBL/GenBank/DDBJ databases">
        <authorList>
            <person name="Varghese N."/>
            <person name="Submissions S."/>
        </authorList>
    </citation>
    <scope>NUCLEOTIDE SEQUENCE [LARGE SCALE GENOMIC DNA]</scope>
    <source>
        <strain evidence="5">DSM 26348</strain>
    </source>
</reference>
<dbReference type="SUPFAM" id="SSF55315">
    <property type="entry name" value="L30e-like"/>
    <property type="match status" value="1"/>
</dbReference>
<dbReference type="PANTHER" id="PTHR46429">
    <property type="entry name" value="23S RRNA (GUANOSINE-2'-O-)-METHYLTRANSFERASE RLMB"/>
    <property type="match status" value="1"/>
</dbReference>
<dbReference type="GO" id="GO:0006396">
    <property type="term" value="P:RNA processing"/>
    <property type="evidence" value="ECO:0007669"/>
    <property type="project" value="InterPro"/>
</dbReference>
<evidence type="ECO:0000259" key="3">
    <source>
        <dbReference type="SMART" id="SM00967"/>
    </source>
</evidence>
<dbReference type="InterPro" id="IPR029064">
    <property type="entry name" value="Ribosomal_eL30-like_sf"/>
</dbReference>
<dbReference type="InterPro" id="IPR013123">
    <property type="entry name" value="SpoU_subst-bd"/>
</dbReference>
<evidence type="ECO:0000256" key="2">
    <source>
        <dbReference type="ARBA" id="ARBA00022679"/>
    </source>
</evidence>
<dbReference type="CDD" id="cd18103">
    <property type="entry name" value="SpoU-like_RlmB"/>
    <property type="match status" value="1"/>
</dbReference>
<dbReference type="GO" id="GO:0005829">
    <property type="term" value="C:cytosol"/>
    <property type="evidence" value="ECO:0007669"/>
    <property type="project" value="TreeGrafter"/>
</dbReference>
<dbReference type="SMART" id="SM00967">
    <property type="entry name" value="SpoU_sub_bind"/>
    <property type="match status" value="1"/>
</dbReference>
<sequence length="268" mass="28788">MVGKKKRRGRGKDLLGSHQKCWLWGRHAVMETLRAGRWIPVEIVWDAETLTADLQSELESLADEFDVPLIASTGSELQRICGAGDHQGLVAKMPTFPYADHQQVISSLRRDSDVLILCGLQDPFNFGSILRSADLFGVDAVFVPTTGQAAVSSHVARSSVGAVNYLDIVQSDDLTESCRQLRTRGLRLLGATEHGNALPAAVDLTAGIALLVGNEGTGIPTELLELCDDQLCIPMTGHVGSLNAAVAAGILCYEVQRQRMTAGAKKSL</sequence>
<name>A0A1I3QEG9_9PLAN</name>
<dbReference type="Pfam" id="PF00588">
    <property type="entry name" value="SpoU_methylase"/>
    <property type="match status" value="1"/>
</dbReference>
<gene>
    <name evidence="4" type="ORF">SAMN05421753_11857</name>
</gene>
<dbReference type="InterPro" id="IPR001537">
    <property type="entry name" value="SpoU_MeTrfase"/>
</dbReference>
<dbReference type="PANTHER" id="PTHR46429:SF1">
    <property type="entry name" value="23S RRNA (GUANOSINE-2'-O-)-METHYLTRANSFERASE RLMB"/>
    <property type="match status" value="1"/>
</dbReference>
<dbReference type="InterPro" id="IPR029028">
    <property type="entry name" value="Alpha/beta_knot_MTases"/>
</dbReference>
<dbReference type="GO" id="GO:0008173">
    <property type="term" value="F:RNA methyltransferase activity"/>
    <property type="evidence" value="ECO:0007669"/>
    <property type="project" value="InterPro"/>
</dbReference>